<dbReference type="InterPro" id="IPR014729">
    <property type="entry name" value="Rossmann-like_a/b/a_fold"/>
</dbReference>
<evidence type="ECO:0000256" key="7">
    <source>
        <dbReference type="RuleBase" id="RU004182"/>
    </source>
</evidence>
<dbReference type="PROSITE" id="PS00394">
    <property type="entry name" value="DNA_PHOTOLYASES_1_1"/>
    <property type="match status" value="1"/>
</dbReference>
<evidence type="ECO:0000256" key="6">
    <source>
        <dbReference type="ARBA" id="ARBA00022991"/>
    </source>
</evidence>
<evidence type="ECO:0000256" key="2">
    <source>
        <dbReference type="ARBA" id="ARBA00001974"/>
    </source>
</evidence>
<evidence type="ECO:0000313" key="9">
    <source>
        <dbReference type="EMBL" id="MBI6179082.1"/>
    </source>
</evidence>
<dbReference type="EMBL" id="JAEHSL010000001">
    <property type="protein sequence ID" value="MBI6179082.1"/>
    <property type="molecule type" value="Genomic_DNA"/>
</dbReference>
<dbReference type="InterPro" id="IPR036155">
    <property type="entry name" value="Crypto/Photolyase_N_sf"/>
</dbReference>
<dbReference type="InterPro" id="IPR018394">
    <property type="entry name" value="DNA_photolyase_1_CS_C"/>
</dbReference>
<dbReference type="InterPro" id="IPR006050">
    <property type="entry name" value="DNA_photolyase_N"/>
</dbReference>
<dbReference type="Pfam" id="PF03441">
    <property type="entry name" value="FAD_binding_7"/>
    <property type="match status" value="1"/>
</dbReference>
<dbReference type="NCBIfam" id="NF007955">
    <property type="entry name" value="PRK10674.1"/>
    <property type="match status" value="1"/>
</dbReference>
<dbReference type="SUPFAM" id="SSF48173">
    <property type="entry name" value="Cryptochrome/photolyase FAD-binding domain"/>
    <property type="match status" value="1"/>
</dbReference>
<keyword evidence="5 7" id="KW-0274">FAD</keyword>
<comment type="cofactor">
    <cofactor evidence="2">
        <name>FAD</name>
        <dbReference type="ChEBI" id="CHEBI:57692"/>
    </cofactor>
</comment>
<dbReference type="RefSeq" id="WP_129938571.1">
    <property type="nucleotide sequence ID" value="NZ_CAMIPQ010000001.1"/>
</dbReference>
<comment type="cofactor">
    <cofactor evidence="1">
        <name>(6R)-5,10-methylene-5,6,7,8-tetrahydrofolate</name>
        <dbReference type="ChEBI" id="CHEBI:15636"/>
    </cofactor>
</comment>
<dbReference type="Proteomes" id="UP000639004">
    <property type="component" value="Unassembled WGS sequence"/>
</dbReference>
<dbReference type="GO" id="GO:0003904">
    <property type="term" value="F:deoxyribodipyrimidine photo-lyase activity"/>
    <property type="evidence" value="ECO:0007669"/>
    <property type="project" value="UniProtKB-EC"/>
</dbReference>
<evidence type="ECO:0000256" key="4">
    <source>
        <dbReference type="ARBA" id="ARBA00022630"/>
    </source>
</evidence>
<dbReference type="Gene3D" id="1.25.40.80">
    <property type="match status" value="1"/>
</dbReference>
<comment type="caution">
    <text evidence="9">The sequence shown here is derived from an EMBL/GenBank/DDBJ whole genome shotgun (WGS) entry which is preliminary data.</text>
</comment>
<dbReference type="SUPFAM" id="SSF52425">
    <property type="entry name" value="Cryptochrome/photolyase, N-terminal domain"/>
    <property type="match status" value="1"/>
</dbReference>
<dbReference type="PANTHER" id="PTHR11455">
    <property type="entry name" value="CRYPTOCHROME"/>
    <property type="match status" value="1"/>
</dbReference>
<dbReference type="Gene3D" id="3.40.50.620">
    <property type="entry name" value="HUPs"/>
    <property type="match status" value="1"/>
</dbReference>
<dbReference type="InterPro" id="IPR036134">
    <property type="entry name" value="Crypto/Photolyase_FAD-like_sf"/>
</dbReference>
<reference evidence="9 10" key="1">
    <citation type="submission" date="2020-12" db="EMBL/GenBank/DDBJ databases">
        <title>Enhanced detection system for hospital associated transmission using whole genome sequencing surveillance.</title>
        <authorList>
            <person name="Harrison L.H."/>
            <person name="Van Tyne D."/>
            <person name="Marsh J.W."/>
            <person name="Griffith M.P."/>
            <person name="Snyder D.J."/>
            <person name="Cooper V.S."/>
            <person name="Mustapha M."/>
        </authorList>
    </citation>
    <scope>NUCLEOTIDE SEQUENCE [LARGE SCALE GENOMIC DNA]</scope>
    <source>
        <strain evidence="9 10">SER00238</strain>
    </source>
</reference>
<gene>
    <name evidence="9" type="primary">phrB</name>
    <name evidence="9" type="ORF">JEQ07_01490</name>
</gene>
<name>A0ABS0TLV3_SERPR</name>
<protein>
    <submittedName>
        <fullName evidence="9">Deoxyribodipyrimidine photo-lyase</fullName>
        <ecNumber evidence="9">4.1.99.3</ecNumber>
    </submittedName>
</protein>
<evidence type="ECO:0000259" key="8">
    <source>
        <dbReference type="PROSITE" id="PS51645"/>
    </source>
</evidence>
<evidence type="ECO:0000256" key="5">
    <source>
        <dbReference type="ARBA" id="ARBA00022827"/>
    </source>
</evidence>
<dbReference type="Gene3D" id="1.10.579.10">
    <property type="entry name" value="DNA Cyclobutane Dipyrimidine Photolyase, subunit A, domain 3"/>
    <property type="match status" value="1"/>
</dbReference>
<comment type="similarity">
    <text evidence="3">Belongs to the DNA photolyase class-1 family.</text>
</comment>
<proteinExistence type="inferred from homology"/>
<keyword evidence="10" id="KW-1185">Reference proteome</keyword>
<feature type="domain" description="Photolyase/cryptochrome alpha/beta" evidence="8">
    <location>
        <begin position="2"/>
        <end position="135"/>
    </location>
</feature>
<dbReference type="PROSITE" id="PS00691">
    <property type="entry name" value="DNA_PHOTOLYASES_1_2"/>
    <property type="match status" value="1"/>
</dbReference>
<dbReference type="InterPro" id="IPR002081">
    <property type="entry name" value="Cryptochrome/DNA_photolyase_1"/>
</dbReference>
<dbReference type="Pfam" id="PF00875">
    <property type="entry name" value="DNA_photolyase"/>
    <property type="match status" value="1"/>
</dbReference>
<organism evidence="9 10">
    <name type="scientific">Serratia proteamaculans</name>
    <dbReference type="NCBI Taxonomy" id="28151"/>
    <lineage>
        <taxon>Bacteria</taxon>
        <taxon>Pseudomonadati</taxon>
        <taxon>Pseudomonadota</taxon>
        <taxon>Gammaproteobacteria</taxon>
        <taxon>Enterobacterales</taxon>
        <taxon>Yersiniaceae</taxon>
        <taxon>Serratia</taxon>
    </lineage>
</organism>
<keyword evidence="4 7" id="KW-0285">Flavoprotein</keyword>
<dbReference type="PROSITE" id="PS51645">
    <property type="entry name" value="PHR_CRY_ALPHA_BETA"/>
    <property type="match status" value="1"/>
</dbReference>
<evidence type="ECO:0000256" key="3">
    <source>
        <dbReference type="ARBA" id="ARBA00005862"/>
    </source>
</evidence>
<evidence type="ECO:0000256" key="1">
    <source>
        <dbReference type="ARBA" id="ARBA00001932"/>
    </source>
</evidence>
<keyword evidence="6 7" id="KW-0157">Chromophore</keyword>
<dbReference type="PANTHER" id="PTHR11455:SF9">
    <property type="entry name" value="CRYPTOCHROME CIRCADIAN CLOCK 5 ISOFORM X1"/>
    <property type="match status" value="1"/>
</dbReference>
<dbReference type="EC" id="4.1.99.3" evidence="9"/>
<keyword evidence="9" id="KW-0456">Lyase</keyword>
<evidence type="ECO:0000313" key="10">
    <source>
        <dbReference type="Proteomes" id="UP000639004"/>
    </source>
</evidence>
<sequence>MTTHLVWLRNDLRMTDNKALYAACSDPDARVLAVFIATPQQWRQHEMAPRQAEFIHANLLQVQQALAERGIPLSYHQCDDFAASVDWLTAYCAQERVDTLFYNRQYEINERQRDQRLEQCLSGKVICQSFDDSLLLPPGSVKTGGGEMYKIYTPFRKAFIQRLTESDVRSLPAPKPRASGALSVATVLAGFDYPPAEPSGDFPAGEEAALQRLRTFCREQVQDYLEQRDRPAIAGTSSLSPYLAIGALSPRQCFNRLRAECPQLLENHDSGAFGWLNELIWREFYRHLMVAYPALCKHRPFIDWTDRVRWRDNQALLQAWQQGATGYPIVDAAMRQLNTTGWMHNRLRMISASFLVKDLLIDWRAGERYFMAQLLDGDLAANNGGWQWAASTGTDAAPYFRIFNPTTQGERFDPQGTFIRKWLPELADVPDNAIHQPHRWAEQQQRVLDYPLPIVDHKQVRLETLAAFEAAKRGEY</sequence>
<dbReference type="InterPro" id="IPR005101">
    <property type="entry name" value="Cryptochr/Photolyase_FAD-bd"/>
</dbReference>
<comment type="similarity">
    <text evidence="7">Belongs to the DNA photolyase family.</text>
</comment>
<accession>A0ABS0TLV3</accession>
<dbReference type="PRINTS" id="PR00147">
    <property type="entry name" value="DNAPHOTLYASE"/>
</dbReference>